<comment type="caution">
    <text evidence="2">The sequence shown here is derived from an EMBL/GenBank/DDBJ whole genome shotgun (WGS) entry which is preliminary data.</text>
</comment>
<accession>A0A9D2CKL7</accession>
<evidence type="ECO:0000313" key="3">
    <source>
        <dbReference type="Proteomes" id="UP000886851"/>
    </source>
</evidence>
<dbReference type="Gene3D" id="2.40.160.10">
    <property type="entry name" value="Porin"/>
    <property type="match status" value="1"/>
</dbReference>
<name>A0A9D2CKL7_9BACE</name>
<protein>
    <submittedName>
        <fullName evidence="2">OprO/OprP family phosphate-selective porin</fullName>
    </submittedName>
</protein>
<evidence type="ECO:0000256" key="1">
    <source>
        <dbReference type="SAM" id="SignalP"/>
    </source>
</evidence>
<dbReference type="SUPFAM" id="SSF56935">
    <property type="entry name" value="Porins"/>
    <property type="match status" value="1"/>
</dbReference>
<keyword evidence="1" id="KW-0732">Signal</keyword>
<feature type="signal peptide" evidence="1">
    <location>
        <begin position="1"/>
        <end position="20"/>
    </location>
</feature>
<reference evidence="2" key="2">
    <citation type="submission" date="2021-04" db="EMBL/GenBank/DDBJ databases">
        <authorList>
            <person name="Gilroy R."/>
        </authorList>
    </citation>
    <scope>NUCLEOTIDE SEQUENCE</scope>
    <source>
        <strain evidence="2">Gambia2-208</strain>
    </source>
</reference>
<evidence type="ECO:0000313" key="2">
    <source>
        <dbReference type="EMBL" id="HIY87505.1"/>
    </source>
</evidence>
<dbReference type="AlphaFoldDB" id="A0A9D2CKL7"/>
<feature type="chain" id="PRO_5038343117" evidence="1">
    <location>
        <begin position="21"/>
        <end position="347"/>
    </location>
</feature>
<dbReference type="Proteomes" id="UP000886851">
    <property type="component" value="Unassembled WGS sequence"/>
</dbReference>
<reference evidence="2" key="1">
    <citation type="journal article" date="2021" name="PeerJ">
        <title>Extensive microbial diversity within the chicken gut microbiome revealed by metagenomics and culture.</title>
        <authorList>
            <person name="Gilroy R."/>
            <person name="Ravi A."/>
            <person name="Getino M."/>
            <person name="Pursley I."/>
            <person name="Horton D.L."/>
            <person name="Alikhan N.F."/>
            <person name="Baker D."/>
            <person name="Gharbi K."/>
            <person name="Hall N."/>
            <person name="Watson M."/>
            <person name="Adriaenssens E.M."/>
            <person name="Foster-Nyarko E."/>
            <person name="Jarju S."/>
            <person name="Secka A."/>
            <person name="Antonio M."/>
            <person name="Oren A."/>
            <person name="Chaudhuri R.R."/>
            <person name="La Ragione R."/>
            <person name="Hildebrand F."/>
            <person name="Pallen M.J."/>
        </authorList>
    </citation>
    <scope>NUCLEOTIDE SEQUENCE</scope>
    <source>
        <strain evidence="2">Gambia2-208</strain>
    </source>
</reference>
<proteinExistence type="predicted"/>
<gene>
    <name evidence="2" type="ORF">H9824_02220</name>
</gene>
<dbReference type="InterPro" id="IPR023614">
    <property type="entry name" value="Porin_dom_sf"/>
</dbReference>
<dbReference type="Pfam" id="PF07396">
    <property type="entry name" value="Porin_O_P"/>
    <property type="match status" value="1"/>
</dbReference>
<sequence>MKKKLIPLLLLILGTSLVAAQEKTQSKNNLNNVVNTLKDRLTLEGYAQVAYSYDDTEGAKANTFEVKRAILMVRGKITDKWSCYFMYNFANTSRVLEAYTEYKFLPELTVRIGEFKTMFSFENPMSPCSLELINCNSQAVNYLAGYDGSDPLYGSHTGRDLGLMVYGDLFDKLITYHVALMNGQGINRKDGNNQKDIVGSLLVNPLSWLSVGGSFIKGKGCAVATSAMNPDIAVGQNYDRNRWAAGFKLHFKPIDVRSEYLQGKDGHVKSEGYYLTLSAHVLPKFDIIASYDYFNRNKTLKDKQTNYVAGVQWWFYPKCRLQLQYTYRNPHLREASNLLQAQVQVRF</sequence>
<organism evidence="2 3">
    <name type="scientific">Candidatus Bacteroides pullicola</name>
    <dbReference type="NCBI Taxonomy" id="2838475"/>
    <lineage>
        <taxon>Bacteria</taxon>
        <taxon>Pseudomonadati</taxon>
        <taxon>Bacteroidota</taxon>
        <taxon>Bacteroidia</taxon>
        <taxon>Bacteroidales</taxon>
        <taxon>Bacteroidaceae</taxon>
        <taxon>Bacteroides</taxon>
    </lineage>
</organism>
<dbReference type="InterPro" id="IPR010870">
    <property type="entry name" value="Porin_O/P"/>
</dbReference>
<dbReference type="EMBL" id="DXCV01000021">
    <property type="protein sequence ID" value="HIY87505.1"/>
    <property type="molecule type" value="Genomic_DNA"/>
</dbReference>